<dbReference type="PROSITE" id="PS50222">
    <property type="entry name" value="EF_HAND_2"/>
    <property type="match status" value="3"/>
</dbReference>
<dbReference type="PROSITE" id="PS00018">
    <property type="entry name" value="EF_HAND_1"/>
    <property type="match status" value="1"/>
</dbReference>
<dbReference type="Gene3D" id="3.90.70.10">
    <property type="entry name" value="Cysteine proteinases"/>
    <property type="match status" value="1"/>
</dbReference>
<sequence length="1693" mass="193853">MFKTKKEPSALAETTDFRRWAPGGGPSKDGLFVDSAFPVWEILLRSDVEWRRPKCYAECHRISLHVHLLKPALSEMFRWLIYDFGSFVQNICSFPQFIVNGATRMDICQGVLSDCWFLSAVASVSLYPSLLNQVVPVRQSFQHGYTGCFSFWFWQYGEWVEVKVDDLLPTQQGELIYLHSSQRNEFWSALLEKAYAKLKGGYQALNLGFPHEAMVDMTGGITEAFMVATLPQALASFLRPLLAKGALINCANSLGPMEKRNDLGIMFRHAYSVTGLETYAPLFYFLCYVWVKTTLGPVELVRVRNPWGKGEWEGPWSDCNGPEWRTVSKEEQRRLERVAVDDGEFWMALSDFRQNFEIMEVCHLSNETLSEGGTIKRPWHCKMYHGFWEPKLSMVQHVPQFRLTLLEEDDDPNDSELTCSFLLALMQKHTRQRGIMLPIALSVYQARSERDFLSSRELSLLCPVLSTHGYLQQQEIVIRDRLAPGHYIIVPSTSEKSQTGEFLLRILTEKGNNAIPAQIPSSSTASLPKQPMSVSLRGLPPISEAQKLFRKHCNKKGCCGPLELYNLLTEVITREVLAGSEKKLCLEHCKTFVVLMDNRGLAQLQWTEFQALWEKFRKWTNIFLKFDTNKSQSLDCLEISPALTEAGIEVDEFVLQLIGLRYTDPDMTVSYPGFLYLLMKLDSMIRKFQSFDMVGMGTISVNCRQAGTRGKQRNTYNDLCNHISATLVVDCFADMVDYHAANNQAQYTSGGQQSYMEQENDWDRDLLLDPAWEKQQRKTFTAWCNSHLRKAGTQIENIEEDFRDGLKLMLLLEVISGERLPKPERGKMRVHKINNVNKALDFIASKGVKLVSIGAEEIVDGNAKMTLGMIWTIILRFAIQDISVEETSAKEGLLLWCQRKTAPYKNVNVQNFHISWKDGLAFNALIHRHRPELIDYDKLRKDDPVTNLNNAFEVAEKYLDIPKMLDAEDIVNTARPDEKAIMTYVSSFYHAFSGAQKVPSTGPWLHPLPPAAACDPQNALQHGFLTNIVGTLRPDEKAIMTYVSCFYHAFSGAQKAETAANRICKVLAVNQENEHLMEDYEKLASDLLEWIRRTIPWLENRIPEKTMAEMQQKLEDFRGYRRVHKPPKVQEKCQLEINFNTLQTKLRLSNRPAFMPSEGRMVSDINGAWHNLEGAEKGYEEWLLNEIRRLERLDHLAEKFRQKATIHEGWTDGKEAMLTQKDYETTSLSETKALLKKHEAFESDLAAHQDRVEQIAAIAQELNELDYYDSPNVNARCQKICEQWDTLGALTQSRRESLERTEKQLESIDELYLEYAKRAAPFNNWMEGAMEDLQDMFIVHNIEEIQGLITAHEQFKATLPEANKEREAIQAIQAEVQKIAQYNGIKLAGTNPYTTITPSSIDSKWDKVQRLVPQRDQALQEELSRQQSNDHLRRQFATQANMVGPWIQNKMEEIGRISIEMNGTLEDQLTHLRQYEQSIIEYKPNIDQLEGNHQLIQEALIFDNKYTAYTMEHLRVGWEQLLTTIARTINEIENQILTRDAKGISQEQLHEYRTSFNHFDKDHSGTLMAEEFKACLISLGYDVENDKQGDAEFARIMGIVDPNNSGAVTFQAFIDFMSRETTDTDTADQVIASFKILAGDKNYITAEELRRELPPDQAEYCIARMAPYSGPDTVPGALDYMSFSTALYGESDL</sequence>
<dbReference type="Pfam" id="PF01067">
    <property type="entry name" value="Calpain_III"/>
    <property type="match status" value="1"/>
</dbReference>
<dbReference type="GO" id="GO:0003779">
    <property type="term" value="F:actin binding"/>
    <property type="evidence" value="ECO:0007669"/>
    <property type="project" value="UniProtKB-KW"/>
</dbReference>
<dbReference type="SMART" id="SM00033">
    <property type="entry name" value="CH"/>
    <property type="match status" value="2"/>
</dbReference>
<dbReference type="PROSITE" id="PS50021">
    <property type="entry name" value="CH"/>
    <property type="match status" value="2"/>
</dbReference>
<dbReference type="CDD" id="cd00051">
    <property type="entry name" value="EFh"/>
    <property type="match status" value="1"/>
</dbReference>
<evidence type="ECO:0000256" key="9">
    <source>
        <dbReference type="ARBA" id="ARBA00023203"/>
    </source>
</evidence>
<dbReference type="InterPro" id="IPR018159">
    <property type="entry name" value="Spectrin/alpha-actinin"/>
</dbReference>
<accession>A0AAD9DRM8</accession>
<dbReference type="InterPro" id="IPR002048">
    <property type="entry name" value="EF_hand_dom"/>
</dbReference>
<evidence type="ECO:0000259" key="14">
    <source>
        <dbReference type="PROSITE" id="PS50222"/>
    </source>
</evidence>
<dbReference type="SUPFAM" id="SSF54001">
    <property type="entry name" value="Cysteine proteinases"/>
    <property type="match status" value="1"/>
</dbReference>
<dbReference type="PANTHER" id="PTHR11915">
    <property type="entry name" value="SPECTRIN/FILAMIN RELATED CYTOSKELETAL PROTEIN"/>
    <property type="match status" value="1"/>
</dbReference>
<dbReference type="EMBL" id="JAROKS010000021">
    <property type="protein sequence ID" value="KAK1790668.1"/>
    <property type="molecule type" value="Genomic_DNA"/>
</dbReference>
<proteinExistence type="inferred from homology"/>
<evidence type="ECO:0000256" key="2">
    <source>
        <dbReference type="ARBA" id="ARBA00010255"/>
    </source>
</evidence>
<dbReference type="FunFam" id="1.20.58.60:FF:000004">
    <property type="entry name" value="Actinin alpha 1"/>
    <property type="match status" value="1"/>
</dbReference>
<dbReference type="Gene3D" id="1.10.238.10">
    <property type="entry name" value="EF-hand"/>
    <property type="match status" value="3"/>
</dbReference>
<dbReference type="InterPro" id="IPR002017">
    <property type="entry name" value="Spectrin_repeat"/>
</dbReference>
<dbReference type="Pfam" id="PF08726">
    <property type="entry name" value="EFhand_Ca_insen"/>
    <property type="match status" value="1"/>
</dbReference>
<keyword evidence="6 11" id="KW-0378">Hydrolase</keyword>
<feature type="active site" evidence="10 11">
    <location>
        <position position="269"/>
    </location>
</feature>
<dbReference type="SMART" id="SM00230">
    <property type="entry name" value="CysPc"/>
    <property type="match status" value="1"/>
</dbReference>
<feature type="domain" description="EF-hand" evidence="14">
    <location>
        <begin position="1547"/>
        <end position="1582"/>
    </location>
</feature>
<dbReference type="FunFam" id="1.10.238.10:FF:000530">
    <property type="entry name" value="Zgc:85932"/>
    <property type="match status" value="1"/>
</dbReference>
<evidence type="ECO:0000256" key="10">
    <source>
        <dbReference type="PIRSR" id="PIRSR622684-1"/>
    </source>
</evidence>
<dbReference type="Gene3D" id="2.60.120.380">
    <property type="match status" value="1"/>
</dbReference>
<dbReference type="FunFam" id="1.20.58.60:FF:000003">
    <property type="entry name" value="Actinin, alpha 1"/>
    <property type="match status" value="1"/>
</dbReference>
<dbReference type="Pfam" id="PF00307">
    <property type="entry name" value="CH"/>
    <property type="match status" value="2"/>
</dbReference>
<comment type="similarity">
    <text evidence="1">Belongs to the peptidase C2 family.</text>
</comment>
<evidence type="ECO:0000256" key="6">
    <source>
        <dbReference type="ARBA" id="ARBA00022801"/>
    </source>
</evidence>
<dbReference type="SMART" id="SM00720">
    <property type="entry name" value="calpain_III"/>
    <property type="match status" value="1"/>
</dbReference>
<evidence type="ECO:0000256" key="4">
    <source>
        <dbReference type="ARBA" id="ARBA00022723"/>
    </source>
</evidence>
<keyword evidence="8" id="KW-0106">Calcium</keyword>
<dbReference type="FunFam" id="1.10.238.10:FF:000004">
    <property type="entry name" value="Actinin alpha 1"/>
    <property type="match status" value="1"/>
</dbReference>
<dbReference type="PROSITE" id="PS00020">
    <property type="entry name" value="ACTININ_2"/>
    <property type="match status" value="1"/>
</dbReference>
<keyword evidence="5" id="KW-0677">Repeat</keyword>
<dbReference type="PROSITE" id="PS50203">
    <property type="entry name" value="CALPAIN_CAT"/>
    <property type="match status" value="1"/>
</dbReference>
<evidence type="ECO:0000259" key="12">
    <source>
        <dbReference type="PROSITE" id="PS50021"/>
    </source>
</evidence>
<feature type="domain" description="EF-hand" evidence="14">
    <location>
        <begin position="614"/>
        <end position="649"/>
    </location>
</feature>
<evidence type="ECO:0000256" key="8">
    <source>
        <dbReference type="ARBA" id="ARBA00022837"/>
    </source>
</evidence>
<dbReference type="InterPro" id="IPR018247">
    <property type="entry name" value="EF_Hand_1_Ca_BS"/>
</dbReference>
<keyword evidence="9" id="KW-0009">Actin-binding</keyword>
<evidence type="ECO:0000256" key="5">
    <source>
        <dbReference type="ARBA" id="ARBA00022737"/>
    </source>
</evidence>
<evidence type="ECO:0000256" key="7">
    <source>
        <dbReference type="ARBA" id="ARBA00022807"/>
    </source>
</evidence>
<dbReference type="Proteomes" id="UP001239994">
    <property type="component" value="Unassembled WGS sequence"/>
</dbReference>
<comment type="similarity">
    <text evidence="2">Belongs to the alpha-actinin family.</text>
</comment>
<reference evidence="15" key="1">
    <citation type="submission" date="2023-03" db="EMBL/GenBank/DDBJ databases">
        <title>Electrophorus voltai genome.</title>
        <authorList>
            <person name="Bian C."/>
        </authorList>
    </citation>
    <scope>NUCLEOTIDE SEQUENCE</scope>
    <source>
        <strain evidence="15">CB-2022</strain>
        <tissue evidence="15">Muscle</tissue>
    </source>
</reference>
<dbReference type="SUPFAM" id="SSF49758">
    <property type="entry name" value="Calpain large subunit, middle domain (domain III)"/>
    <property type="match status" value="1"/>
</dbReference>
<dbReference type="SMART" id="SM01184">
    <property type="entry name" value="efhand_Ca_insen"/>
    <property type="match status" value="1"/>
</dbReference>
<gene>
    <name evidence="15" type="ORF">P4O66_014529</name>
</gene>
<dbReference type="InterPro" id="IPR022683">
    <property type="entry name" value="Calpain_III"/>
</dbReference>
<dbReference type="InterPro" id="IPR001589">
    <property type="entry name" value="Actinin_actin-bd_CS"/>
</dbReference>
<keyword evidence="7 11" id="KW-0788">Thiol protease</keyword>
<evidence type="ECO:0000313" key="16">
    <source>
        <dbReference type="Proteomes" id="UP001239994"/>
    </source>
</evidence>
<dbReference type="CDD" id="cd00044">
    <property type="entry name" value="CysPc"/>
    <property type="match status" value="1"/>
</dbReference>
<organism evidence="15 16">
    <name type="scientific">Electrophorus voltai</name>
    <dbReference type="NCBI Taxonomy" id="2609070"/>
    <lineage>
        <taxon>Eukaryota</taxon>
        <taxon>Metazoa</taxon>
        <taxon>Chordata</taxon>
        <taxon>Craniata</taxon>
        <taxon>Vertebrata</taxon>
        <taxon>Euteleostomi</taxon>
        <taxon>Actinopterygii</taxon>
        <taxon>Neopterygii</taxon>
        <taxon>Teleostei</taxon>
        <taxon>Ostariophysi</taxon>
        <taxon>Gymnotiformes</taxon>
        <taxon>Gymnotoidei</taxon>
        <taxon>Gymnotidae</taxon>
        <taxon>Electrophorus</taxon>
    </lineage>
</organism>
<dbReference type="FunFam" id="1.10.418.10:FF:000001">
    <property type="entry name" value="Actinin alpha 1"/>
    <property type="match status" value="1"/>
</dbReference>
<dbReference type="Gene3D" id="1.20.58.60">
    <property type="match status" value="4"/>
</dbReference>
<dbReference type="InterPro" id="IPR001715">
    <property type="entry name" value="CH_dom"/>
</dbReference>
<dbReference type="InterPro" id="IPR001300">
    <property type="entry name" value="Peptidase_C2_calpain_cat"/>
</dbReference>
<dbReference type="Gene3D" id="1.10.418.10">
    <property type="entry name" value="Calponin-like domain"/>
    <property type="match status" value="2"/>
</dbReference>
<dbReference type="Pfam" id="PF00435">
    <property type="entry name" value="Spectrin"/>
    <property type="match status" value="4"/>
</dbReference>
<dbReference type="SMART" id="SM00150">
    <property type="entry name" value="SPEC"/>
    <property type="match status" value="2"/>
</dbReference>
<evidence type="ECO:0000259" key="13">
    <source>
        <dbReference type="PROSITE" id="PS50203"/>
    </source>
</evidence>
<keyword evidence="16" id="KW-1185">Reference proteome</keyword>
<name>A0AAD9DRM8_9TELE</name>
<feature type="domain" description="Calpain catalytic" evidence="13">
    <location>
        <begin position="31"/>
        <end position="365"/>
    </location>
</feature>
<dbReference type="InterPro" id="IPR038765">
    <property type="entry name" value="Papain-like_cys_pep_sf"/>
</dbReference>
<dbReference type="InterPro" id="IPR022684">
    <property type="entry name" value="Calpain_cysteine_protease"/>
</dbReference>
<dbReference type="GO" id="GO:0004198">
    <property type="term" value="F:calcium-dependent cysteine-type endopeptidase activity"/>
    <property type="evidence" value="ECO:0007669"/>
    <property type="project" value="InterPro"/>
</dbReference>
<dbReference type="CDD" id="cd21214">
    <property type="entry name" value="CH_ACTN_rpt1"/>
    <property type="match status" value="1"/>
</dbReference>
<feature type="active site" evidence="10 11">
    <location>
        <position position="305"/>
    </location>
</feature>
<dbReference type="InterPro" id="IPR011992">
    <property type="entry name" value="EF-hand-dom_pair"/>
</dbReference>
<dbReference type="InterPro" id="IPR014837">
    <property type="entry name" value="EF-hand_Ca_insen"/>
</dbReference>
<keyword evidence="3 11" id="KW-0645">Protease</keyword>
<dbReference type="PRINTS" id="PR00704">
    <property type="entry name" value="CALPAIN"/>
</dbReference>
<dbReference type="SMART" id="SM00054">
    <property type="entry name" value="EFh"/>
    <property type="match status" value="2"/>
</dbReference>
<feature type="active site" evidence="10 11">
    <location>
        <position position="115"/>
    </location>
</feature>
<dbReference type="FunFam" id="1.10.418.10:FF:000005">
    <property type="entry name" value="Actinin alpha 4"/>
    <property type="match status" value="1"/>
</dbReference>
<dbReference type="InterPro" id="IPR036213">
    <property type="entry name" value="Calpain_III_sf"/>
</dbReference>
<comment type="caution">
    <text evidence="15">The sequence shown here is derived from an EMBL/GenBank/DDBJ whole genome shotgun (WGS) entry which is preliminary data.</text>
</comment>
<dbReference type="GO" id="GO:0005509">
    <property type="term" value="F:calcium ion binding"/>
    <property type="evidence" value="ECO:0007669"/>
    <property type="project" value="InterPro"/>
</dbReference>
<evidence type="ECO:0000313" key="15">
    <source>
        <dbReference type="EMBL" id="KAK1790668.1"/>
    </source>
</evidence>
<dbReference type="InterPro" id="IPR036872">
    <property type="entry name" value="CH_dom_sf"/>
</dbReference>
<dbReference type="Pfam" id="PF00648">
    <property type="entry name" value="Peptidase_C2"/>
    <property type="match status" value="1"/>
</dbReference>
<dbReference type="FunFam" id="1.20.58.60:FF:000002">
    <property type="entry name" value="Actinin, alpha 1"/>
    <property type="match status" value="1"/>
</dbReference>
<dbReference type="GO" id="GO:0006508">
    <property type="term" value="P:proteolysis"/>
    <property type="evidence" value="ECO:0007669"/>
    <property type="project" value="UniProtKB-KW"/>
</dbReference>
<dbReference type="FunFam" id="1.20.58.60:FF:000005">
    <property type="entry name" value="Actinin alpha 1"/>
    <property type="match status" value="1"/>
</dbReference>
<dbReference type="FunFam" id="3.90.70.10:FF:000114">
    <property type="entry name" value="Calpain a"/>
    <property type="match status" value="1"/>
</dbReference>
<feature type="domain" description="EF-hand" evidence="14">
    <location>
        <begin position="1588"/>
        <end position="1623"/>
    </location>
</feature>
<protein>
    <submittedName>
        <fullName evidence="15">Uncharacterized protein</fullName>
    </submittedName>
</protein>
<dbReference type="CDD" id="cd21216">
    <property type="entry name" value="CH_ACTN_rpt2"/>
    <property type="match status" value="1"/>
</dbReference>
<feature type="domain" description="Calponin-homology (CH)" evidence="12">
    <location>
        <begin position="774"/>
        <end position="878"/>
    </location>
</feature>
<evidence type="ECO:0000256" key="11">
    <source>
        <dbReference type="PROSITE-ProRule" id="PRU00239"/>
    </source>
</evidence>
<evidence type="ECO:0000256" key="3">
    <source>
        <dbReference type="ARBA" id="ARBA00022670"/>
    </source>
</evidence>
<keyword evidence="4" id="KW-0479">Metal-binding</keyword>
<dbReference type="SUPFAM" id="SSF46966">
    <property type="entry name" value="Spectrin repeat"/>
    <property type="match status" value="4"/>
</dbReference>
<feature type="domain" description="Calponin-homology (CH)" evidence="12">
    <location>
        <begin position="887"/>
        <end position="993"/>
    </location>
</feature>
<evidence type="ECO:0000256" key="1">
    <source>
        <dbReference type="ARBA" id="ARBA00007623"/>
    </source>
</evidence>
<dbReference type="InterPro" id="IPR022682">
    <property type="entry name" value="Calpain_domain_III"/>
</dbReference>
<dbReference type="SUPFAM" id="SSF47576">
    <property type="entry name" value="Calponin-homology domain, CH-domain"/>
    <property type="match status" value="1"/>
</dbReference>
<dbReference type="CDD" id="cd00176">
    <property type="entry name" value="SPEC"/>
    <property type="match status" value="1"/>
</dbReference>
<dbReference type="PROSITE" id="PS00019">
    <property type="entry name" value="ACTININ_1"/>
    <property type="match status" value="1"/>
</dbReference>
<dbReference type="SUPFAM" id="SSF47473">
    <property type="entry name" value="EF-hand"/>
    <property type="match status" value="2"/>
</dbReference>